<protein>
    <submittedName>
        <fullName evidence="2">Uncharacterized protein</fullName>
    </submittedName>
</protein>
<name>A0AAN8GPK6_9TELE</name>
<feature type="compositionally biased region" description="Basic and acidic residues" evidence="1">
    <location>
        <begin position="38"/>
        <end position="68"/>
    </location>
</feature>
<reference evidence="2 3" key="1">
    <citation type="journal article" date="2023" name="Mol. Biol. Evol.">
        <title>Genomics of Secondarily Temperate Adaptation in the Only Non-Antarctic Icefish.</title>
        <authorList>
            <person name="Rivera-Colon A.G."/>
            <person name="Rayamajhi N."/>
            <person name="Minhas B.F."/>
            <person name="Madrigal G."/>
            <person name="Bilyk K.T."/>
            <person name="Yoon V."/>
            <person name="Hune M."/>
            <person name="Gregory S."/>
            <person name="Cheng C.H.C."/>
            <person name="Catchen J.M."/>
        </authorList>
    </citation>
    <scope>NUCLEOTIDE SEQUENCE [LARGE SCALE GENOMIC DNA]</scope>
    <source>
        <strain evidence="2">JC2023a</strain>
    </source>
</reference>
<dbReference type="EMBL" id="JAULUE010002058">
    <property type="protein sequence ID" value="KAK5887119.1"/>
    <property type="molecule type" value="Genomic_DNA"/>
</dbReference>
<comment type="caution">
    <text evidence="2">The sequence shown here is derived from an EMBL/GenBank/DDBJ whole genome shotgun (WGS) entry which is preliminary data.</text>
</comment>
<gene>
    <name evidence="2" type="ORF">CesoFtcFv8_015752</name>
</gene>
<evidence type="ECO:0000313" key="3">
    <source>
        <dbReference type="Proteomes" id="UP001335648"/>
    </source>
</evidence>
<keyword evidence="3" id="KW-1185">Reference proteome</keyword>
<accession>A0AAN8GPK6</accession>
<dbReference type="Proteomes" id="UP001335648">
    <property type="component" value="Unassembled WGS sequence"/>
</dbReference>
<evidence type="ECO:0000313" key="2">
    <source>
        <dbReference type="EMBL" id="KAK5887119.1"/>
    </source>
</evidence>
<dbReference type="AlphaFoldDB" id="A0AAN8GPK6"/>
<organism evidence="2 3">
    <name type="scientific">Champsocephalus esox</name>
    <name type="common">pike icefish</name>
    <dbReference type="NCBI Taxonomy" id="159716"/>
    <lineage>
        <taxon>Eukaryota</taxon>
        <taxon>Metazoa</taxon>
        <taxon>Chordata</taxon>
        <taxon>Craniata</taxon>
        <taxon>Vertebrata</taxon>
        <taxon>Euteleostomi</taxon>
        <taxon>Actinopterygii</taxon>
        <taxon>Neopterygii</taxon>
        <taxon>Teleostei</taxon>
        <taxon>Neoteleostei</taxon>
        <taxon>Acanthomorphata</taxon>
        <taxon>Eupercaria</taxon>
        <taxon>Perciformes</taxon>
        <taxon>Notothenioidei</taxon>
        <taxon>Channichthyidae</taxon>
        <taxon>Champsocephalus</taxon>
    </lineage>
</organism>
<proteinExistence type="predicted"/>
<sequence length="138" mass="15816">MPHVSVDPSLAQSRSMFSNRYTVCCDEFQIHTMSLSVRGEERREERGERERGERREEERRRGERRGESFDTASGSGCLCFLSLLLFLSGRQHTQLFLCTPYRDHRPQRGAGPSPQALSSQPVPPHFRIVLEEFSGISC</sequence>
<feature type="region of interest" description="Disordered" evidence="1">
    <location>
        <begin position="36"/>
        <end position="74"/>
    </location>
</feature>
<evidence type="ECO:0000256" key="1">
    <source>
        <dbReference type="SAM" id="MobiDB-lite"/>
    </source>
</evidence>